<dbReference type="EMBL" id="JOTP01000001">
    <property type="protein sequence ID" value="KEP28099.1"/>
    <property type="molecule type" value="Genomic_DNA"/>
</dbReference>
<proteinExistence type="predicted"/>
<organism evidence="2 3">
    <name type="scientific">Bacillus zhangzhouensis</name>
    <dbReference type="NCBI Taxonomy" id="1178540"/>
    <lineage>
        <taxon>Bacteria</taxon>
        <taxon>Bacillati</taxon>
        <taxon>Bacillota</taxon>
        <taxon>Bacilli</taxon>
        <taxon>Bacillales</taxon>
        <taxon>Bacillaceae</taxon>
        <taxon>Bacillus</taxon>
    </lineage>
</organism>
<keyword evidence="3" id="KW-1185">Reference proteome</keyword>
<comment type="caution">
    <text evidence="2">The sequence shown here is derived from an EMBL/GenBank/DDBJ whole genome shotgun (WGS) entry which is preliminary data.</text>
</comment>
<evidence type="ECO:0000256" key="1">
    <source>
        <dbReference type="SAM" id="MobiDB-lite"/>
    </source>
</evidence>
<feature type="region of interest" description="Disordered" evidence="1">
    <location>
        <begin position="39"/>
        <end position="66"/>
    </location>
</feature>
<accession>A0A081LFS3</accession>
<evidence type="ECO:0000313" key="3">
    <source>
        <dbReference type="Proteomes" id="UP000028091"/>
    </source>
</evidence>
<sequence length="155" mass="17729">MKKTITIILLSVAILGAAGWIVWQQQTITVAEEKHQQETKTNDQQLVKLKSEGTDMKHEIDDQKKKLSTVTKKLKEKQKAYQKEVKQRKALEVEINQLQKELAAAKATAQANKQSASQTTRTPKVKKDPNVTHHPPSQWVQDQYDWGVKQGYIKE</sequence>
<dbReference type="OrthoDB" id="2942484at2"/>
<dbReference type="AlphaFoldDB" id="A0A081LFS3"/>
<dbReference type="RefSeq" id="WP_034316741.1">
    <property type="nucleotide sequence ID" value="NZ_JOTP01000001.1"/>
</dbReference>
<reference evidence="2 3" key="1">
    <citation type="submission" date="2012-09" db="EMBL/GenBank/DDBJ databases">
        <title>Genome Sequence of Bacillus sp. DW5-4.</title>
        <authorList>
            <person name="Lai Q."/>
            <person name="Liu Y."/>
            <person name="Shao Z."/>
        </authorList>
    </citation>
    <scope>NUCLEOTIDE SEQUENCE [LARGE SCALE GENOMIC DNA]</scope>
    <source>
        <strain evidence="2 3">DW5-4</strain>
    </source>
</reference>
<protein>
    <submittedName>
        <fullName evidence="2">Uncharacterized protein</fullName>
    </submittedName>
</protein>
<evidence type="ECO:0000313" key="2">
    <source>
        <dbReference type="EMBL" id="KEP28099.1"/>
    </source>
</evidence>
<gene>
    <name evidence="2" type="ORF">BA70_00470</name>
</gene>
<dbReference type="Proteomes" id="UP000028091">
    <property type="component" value="Unassembled WGS sequence"/>
</dbReference>
<feature type="compositionally biased region" description="Basic and acidic residues" evidence="1">
    <location>
        <begin position="49"/>
        <end position="65"/>
    </location>
</feature>
<feature type="region of interest" description="Disordered" evidence="1">
    <location>
        <begin position="104"/>
        <end position="144"/>
    </location>
</feature>
<feature type="compositionally biased region" description="Low complexity" evidence="1">
    <location>
        <begin position="104"/>
        <end position="120"/>
    </location>
</feature>
<dbReference type="eggNOG" id="ENOG5030DSP">
    <property type="taxonomic scope" value="Bacteria"/>
</dbReference>
<name>A0A081LFS3_9BACI</name>